<dbReference type="InterPro" id="IPR009078">
    <property type="entry name" value="Ferritin-like_SF"/>
</dbReference>
<protein>
    <recommendedName>
        <fullName evidence="5">Ferritin-like domain-containing protein</fullName>
    </recommendedName>
</protein>
<sequence>MAQFKPFELEGIPIEEQPMNWKDMLPAPYDKKAVGAYTRTRVILMNGIENNAVLMSHAIERMHPDPEVKRAMALIRRIDSQQQLAVNWLNPADQSVIETTLGYEQVAVDLTANLAKNEPDSYVKQTLDFALLEDFDHLYRYACLYDYIEGGDPEVIVQGKTDVKPGRPTSIEHRHPDDSMRKHYDKDSADIKTKMNYNTIVSGEQQTMLFYRSHGFMYPDAIARQLYAEIAEIEEQHVTQYGLLGDPRETMLEKMAMIELNEAYNYFSCAETESDSRIRSIWEMFARMEITHFAMCAELIRKHEGRDIRDIMKADVIEPLIVFESNKDYVNRVIDEQLDLSPHNMEFVRLRDLPDDWASFAYQRVMNAKGVPSEDVVGKAVRDLAERDQAENIRRVKQEMARRVEKGMAAVPAR</sequence>
<reference evidence="3" key="2">
    <citation type="submission" date="2020-05" db="EMBL/GenBank/DDBJ databases">
        <title>The first insight into the ecology of ammonia-tolerant syntrophic propionate oxidizing bacteria.</title>
        <authorList>
            <person name="Singh A."/>
            <person name="Schnurer A."/>
            <person name="Westerholm M."/>
        </authorList>
    </citation>
    <scope>NUCLEOTIDE SEQUENCE</scope>
    <source>
        <strain evidence="3">MAG54</strain>
    </source>
</reference>
<feature type="region of interest" description="Disordered" evidence="1">
    <location>
        <begin position="160"/>
        <end position="183"/>
    </location>
</feature>
<dbReference type="OrthoDB" id="130530at2157"/>
<evidence type="ECO:0008006" key="5">
    <source>
        <dbReference type="Google" id="ProtNLM"/>
    </source>
</evidence>
<evidence type="ECO:0000313" key="4">
    <source>
        <dbReference type="Proteomes" id="UP000069850"/>
    </source>
</evidence>
<accession>A0A0X3BIU4</accession>
<organism evidence="2 4">
    <name type="scientific">Methanoculleus bourgensis</name>
    <dbReference type="NCBI Taxonomy" id="83986"/>
    <lineage>
        <taxon>Archaea</taxon>
        <taxon>Methanobacteriati</taxon>
        <taxon>Methanobacteriota</taxon>
        <taxon>Stenosarchaea group</taxon>
        <taxon>Methanomicrobia</taxon>
        <taxon>Methanomicrobiales</taxon>
        <taxon>Methanomicrobiaceae</taxon>
        <taxon>Methanoculleus</taxon>
    </lineage>
</organism>
<dbReference type="KEGG" id="mema:MMAB1_0307"/>
<dbReference type="EMBL" id="JABMJE010000006">
    <property type="protein sequence ID" value="NQS77255.1"/>
    <property type="molecule type" value="Genomic_DNA"/>
</dbReference>
<evidence type="ECO:0000256" key="1">
    <source>
        <dbReference type="SAM" id="MobiDB-lite"/>
    </source>
</evidence>
<dbReference type="AlphaFoldDB" id="A0A0X3BIU4"/>
<dbReference type="Proteomes" id="UP000069850">
    <property type="component" value="Chromosome 1"/>
</dbReference>
<evidence type="ECO:0000313" key="2">
    <source>
        <dbReference type="EMBL" id="CVK31524.1"/>
    </source>
</evidence>
<feature type="compositionally biased region" description="Basic and acidic residues" evidence="1">
    <location>
        <begin position="161"/>
        <end position="183"/>
    </location>
</feature>
<evidence type="ECO:0000313" key="3">
    <source>
        <dbReference type="EMBL" id="NQS77255.1"/>
    </source>
</evidence>
<dbReference type="GeneID" id="27136408"/>
<gene>
    <name evidence="3" type="ORF">HQQ74_00830</name>
    <name evidence="2" type="ORF">MMAB1_0307</name>
</gene>
<dbReference type="RefSeq" id="WP_062261331.1">
    <property type="nucleotide sequence ID" value="NZ_DAIMMY010000046.1"/>
</dbReference>
<dbReference type="SUPFAM" id="SSF47240">
    <property type="entry name" value="Ferritin-like"/>
    <property type="match status" value="2"/>
</dbReference>
<reference evidence="2 4" key="1">
    <citation type="submission" date="2016-01" db="EMBL/GenBank/DDBJ databases">
        <authorList>
            <person name="Manzoor S."/>
        </authorList>
    </citation>
    <scope>NUCLEOTIDE SEQUENCE [LARGE SCALE GENOMIC DNA]</scope>
    <source>
        <strain evidence="2">Methanoculleus sp MAB1</strain>
    </source>
</reference>
<dbReference type="Proteomes" id="UP000737555">
    <property type="component" value="Unassembled WGS sequence"/>
</dbReference>
<proteinExistence type="predicted"/>
<dbReference type="EMBL" id="LT158599">
    <property type="protein sequence ID" value="CVK31524.1"/>
    <property type="molecule type" value="Genomic_DNA"/>
</dbReference>
<name>A0A0X3BIU4_9EURY</name>